<evidence type="ECO:0000256" key="1">
    <source>
        <dbReference type="ARBA" id="ARBA00010692"/>
    </source>
</evidence>
<dbReference type="GO" id="GO:0015225">
    <property type="term" value="F:biotin transmembrane transporter activity"/>
    <property type="evidence" value="ECO:0007669"/>
    <property type="project" value="UniProtKB-UniRule"/>
</dbReference>
<dbReference type="PANTHER" id="PTHR34295:SF1">
    <property type="entry name" value="BIOTIN TRANSPORTER BIOY"/>
    <property type="match status" value="1"/>
</dbReference>
<evidence type="ECO:0000313" key="5">
    <source>
        <dbReference type="Proteomes" id="UP000239471"/>
    </source>
</evidence>
<sequence>MKKRISLRKQILCAIFAAVIAILAQITIPLPFTVVPITMQVFAIILTGIILGARLGSFTVLIYILLGAVGAPVFVQFKGGFQTLIGPTGGYLIAYPITAAIIGYFSYKYKKNYLMIFLGGVLGLAVCYSIGTTQLMFVANLTPRAALMAGVIPFVPLDILKLILAIIVGTKIQSKLIKTNMLRD</sequence>
<reference evidence="4 5" key="1">
    <citation type="submission" date="2018-03" db="EMBL/GenBank/DDBJ databases">
        <title>Genome sequence of Clostridium vincentii DSM 10228.</title>
        <authorList>
            <person name="Poehlein A."/>
            <person name="Daniel R."/>
        </authorList>
    </citation>
    <scope>NUCLEOTIDE SEQUENCE [LARGE SCALE GENOMIC DNA]</scope>
    <source>
        <strain evidence="4 5">DSM 10228</strain>
    </source>
</reference>
<gene>
    <name evidence="4" type="primary">bioY_2</name>
    <name evidence="4" type="ORF">CLVI_29850</name>
</gene>
<keyword evidence="3" id="KW-1133">Transmembrane helix</keyword>
<comment type="caution">
    <text evidence="4">The sequence shown here is derived from an EMBL/GenBank/DDBJ whole genome shotgun (WGS) entry which is preliminary data.</text>
</comment>
<accession>A0A2T0BAC8</accession>
<keyword evidence="2 3" id="KW-0472">Membrane</keyword>
<dbReference type="EMBL" id="PVXQ01000043">
    <property type="protein sequence ID" value="PRR80757.1"/>
    <property type="molecule type" value="Genomic_DNA"/>
</dbReference>
<dbReference type="GO" id="GO:0005886">
    <property type="term" value="C:plasma membrane"/>
    <property type="evidence" value="ECO:0007669"/>
    <property type="project" value="UniProtKB-SubCell"/>
</dbReference>
<organism evidence="4 5">
    <name type="scientific">Clostridium vincentii</name>
    <dbReference type="NCBI Taxonomy" id="52704"/>
    <lineage>
        <taxon>Bacteria</taxon>
        <taxon>Bacillati</taxon>
        <taxon>Bacillota</taxon>
        <taxon>Clostridia</taxon>
        <taxon>Eubacteriales</taxon>
        <taxon>Clostridiaceae</taxon>
        <taxon>Clostridium</taxon>
    </lineage>
</organism>
<feature type="transmembrane region" description="Helical" evidence="3">
    <location>
        <begin position="89"/>
        <end position="107"/>
    </location>
</feature>
<name>A0A2T0BAC8_9CLOT</name>
<keyword evidence="2" id="KW-0813">Transport</keyword>
<feature type="transmembrane region" description="Helical" evidence="3">
    <location>
        <begin position="114"/>
        <end position="139"/>
    </location>
</feature>
<keyword evidence="5" id="KW-1185">Reference proteome</keyword>
<comment type="subcellular location">
    <subcellularLocation>
        <location evidence="2">Cell membrane</location>
        <topology evidence="2">Multi-pass membrane protein</topology>
    </subcellularLocation>
</comment>
<dbReference type="Proteomes" id="UP000239471">
    <property type="component" value="Unassembled WGS sequence"/>
</dbReference>
<dbReference type="OrthoDB" id="9803495at2"/>
<evidence type="ECO:0000313" key="4">
    <source>
        <dbReference type="EMBL" id="PRR80757.1"/>
    </source>
</evidence>
<protein>
    <recommendedName>
        <fullName evidence="2">Biotin transporter</fullName>
    </recommendedName>
</protein>
<evidence type="ECO:0000256" key="2">
    <source>
        <dbReference type="PIRNR" id="PIRNR016661"/>
    </source>
</evidence>
<evidence type="ECO:0000256" key="3">
    <source>
        <dbReference type="SAM" id="Phobius"/>
    </source>
</evidence>
<feature type="transmembrane region" description="Helical" evidence="3">
    <location>
        <begin position="145"/>
        <end position="168"/>
    </location>
</feature>
<proteinExistence type="inferred from homology"/>
<dbReference type="Gene3D" id="1.10.1760.20">
    <property type="match status" value="1"/>
</dbReference>
<dbReference type="AlphaFoldDB" id="A0A2T0BAC8"/>
<dbReference type="PIRSF" id="PIRSF016661">
    <property type="entry name" value="BioY"/>
    <property type="match status" value="1"/>
</dbReference>
<feature type="transmembrane region" description="Helical" evidence="3">
    <location>
        <begin position="34"/>
        <end position="53"/>
    </location>
</feature>
<dbReference type="PANTHER" id="PTHR34295">
    <property type="entry name" value="BIOTIN TRANSPORTER BIOY"/>
    <property type="match status" value="1"/>
</dbReference>
<keyword evidence="2" id="KW-1003">Cell membrane</keyword>
<dbReference type="RefSeq" id="WP_106060890.1">
    <property type="nucleotide sequence ID" value="NZ_PVXQ01000043.1"/>
</dbReference>
<dbReference type="Pfam" id="PF02632">
    <property type="entry name" value="BioY"/>
    <property type="match status" value="1"/>
</dbReference>
<comment type="similarity">
    <text evidence="1 2">Belongs to the BioY family.</text>
</comment>
<keyword evidence="3" id="KW-0812">Transmembrane</keyword>
<feature type="transmembrane region" description="Helical" evidence="3">
    <location>
        <begin position="60"/>
        <end position="77"/>
    </location>
</feature>
<dbReference type="InterPro" id="IPR003784">
    <property type="entry name" value="BioY"/>
</dbReference>